<proteinExistence type="predicted"/>
<gene>
    <name evidence="3" type="ORF">FDP41_013313</name>
</gene>
<comment type="caution">
    <text evidence="3">The sequence shown here is derived from an EMBL/GenBank/DDBJ whole genome shotgun (WGS) entry which is preliminary data.</text>
</comment>
<feature type="domain" description="GH15-like" evidence="1">
    <location>
        <begin position="258"/>
        <end position="645"/>
    </location>
</feature>
<dbReference type="InterPro" id="IPR011613">
    <property type="entry name" value="GH15-like"/>
</dbReference>
<accession>A0A6A5C4N0</accession>
<dbReference type="InterPro" id="IPR012341">
    <property type="entry name" value="6hp_glycosidase-like_sf"/>
</dbReference>
<reference evidence="3 4" key="1">
    <citation type="journal article" date="2019" name="Sci. Rep.">
        <title>Nanopore sequencing improves the draft genome of the human pathogenic amoeba Naegleria fowleri.</title>
        <authorList>
            <person name="Liechti N."/>
            <person name="Schurch N."/>
            <person name="Bruggmann R."/>
            <person name="Wittwer M."/>
        </authorList>
    </citation>
    <scope>NUCLEOTIDE SEQUENCE [LARGE SCALE GENOMIC DNA]</scope>
    <source>
        <strain evidence="3 4">ATCC 30894</strain>
    </source>
</reference>
<evidence type="ECO:0000259" key="1">
    <source>
        <dbReference type="Pfam" id="PF00723"/>
    </source>
</evidence>
<keyword evidence="4" id="KW-1185">Reference proteome</keyword>
<evidence type="ECO:0000313" key="4">
    <source>
        <dbReference type="Proteomes" id="UP000444721"/>
    </source>
</evidence>
<dbReference type="PANTHER" id="PTHR31616">
    <property type="entry name" value="TREHALASE"/>
    <property type="match status" value="1"/>
</dbReference>
<dbReference type="VEuPathDB" id="AmoebaDB:FDP41_013313"/>
<dbReference type="RefSeq" id="XP_044565543.1">
    <property type="nucleotide sequence ID" value="XM_044703930.1"/>
</dbReference>
<dbReference type="InterPro" id="IPR008928">
    <property type="entry name" value="6-hairpin_glycosidase_sf"/>
</dbReference>
<dbReference type="VEuPathDB" id="AmoebaDB:NfTy_036880"/>
<dbReference type="GeneID" id="68120528"/>
<dbReference type="SUPFAM" id="SSF48208">
    <property type="entry name" value="Six-hairpin glycosidases"/>
    <property type="match status" value="1"/>
</dbReference>
<protein>
    <submittedName>
        <fullName evidence="3">Uncharacterized protein</fullName>
    </submittedName>
</protein>
<organism evidence="3 4">
    <name type="scientific">Naegleria fowleri</name>
    <name type="common">Brain eating amoeba</name>
    <dbReference type="NCBI Taxonomy" id="5763"/>
    <lineage>
        <taxon>Eukaryota</taxon>
        <taxon>Discoba</taxon>
        <taxon>Heterolobosea</taxon>
        <taxon>Tetramitia</taxon>
        <taxon>Eutetramitia</taxon>
        <taxon>Vahlkampfiidae</taxon>
        <taxon>Naegleria</taxon>
    </lineage>
</organism>
<dbReference type="GO" id="GO:0004553">
    <property type="term" value="F:hydrolase activity, hydrolyzing O-glycosyl compounds"/>
    <property type="evidence" value="ECO:0007669"/>
    <property type="project" value="UniProtKB-ARBA"/>
</dbReference>
<dbReference type="Gene3D" id="1.50.10.10">
    <property type="match status" value="1"/>
</dbReference>
<dbReference type="Pfam" id="PF00723">
    <property type="entry name" value="Glyco_hydro_15"/>
    <property type="match status" value="1"/>
</dbReference>
<feature type="domain" description="Trehalase-like N-terminal" evidence="2">
    <location>
        <begin position="15"/>
        <end position="143"/>
    </location>
</feature>
<dbReference type="PANTHER" id="PTHR31616:SF0">
    <property type="entry name" value="GLUCAN 1,4-ALPHA-GLUCOSIDASE"/>
    <property type="match status" value="1"/>
</dbReference>
<name>A0A6A5C4N0_NAEFO</name>
<dbReference type="InterPro" id="IPR045582">
    <property type="entry name" value="Trehalase-like_N"/>
</dbReference>
<dbReference type="OMA" id="VEWMCVP"/>
<evidence type="ECO:0000313" key="3">
    <source>
        <dbReference type="EMBL" id="KAF0980830.1"/>
    </source>
</evidence>
<evidence type="ECO:0000259" key="2">
    <source>
        <dbReference type="Pfam" id="PF19291"/>
    </source>
</evidence>
<dbReference type="AlphaFoldDB" id="A0A6A5C4N0"/>
<dbReference type="GO" id="GO:0005975">
    <property type="term" value="P:carbohydrate metabolic process"/>
    <property type="evidence" value="ECO:0007669"/>
    <property type="project" value="InterPro"/>
</dbReference>
<dbReference type="EMBL" id="VFQX01000017">
    <property type="protein sequence ID" value="KAF0980830.1"/>
    <property type="molecule type" value="Genomic_DNA"/>
</dbReference>
<dbReference type="Proteomes" id="UP000444721">
    <property type="component" value="Unassembled WGS sequence"/>
</dbReference>
<dbReference type="VEuPathDB" id="AmoebaDB:NF0038090"/>
<sequence>MAQSNNKDQYRVDYLPIDSHGMIGNMTTCALVGIEGTIDWFCYPQFNSESIFGRILDCQKGGSFAIRALNYTKSQQHYWPDTNILITRFMSKSGIGELTDFMPFSDKKKFSNVLIRKVTCVHGKMTFRLSCCPAFNYARDTHQCKLGKDQKSALFTSPHLNIMLKCGGDVTLKVIPISSSSTPLYNTNPYIDTITGDVVECEFSIEEDEEVTFIIGSEEDLAPIASKDMNELSNEWMNETLDYWHNWLKKCTYKGRWRETVRRSALALKLLVFEKTGAILAAPSTSLPEGLGGVRNWDYRYTWIRDASFTLYSFMRIGFMEEASRFVQFLASRISEMSQRHKLSDEKGAPPPLQVMYSIDGEHELDEMTLDHLSGYMNSKPVRIGNGAYNQLQLDIYGELMDSMYIYNKYGTPISYDFWQHLRFITNWVCNNWDEKDEGIWEVRGGRQNFVYSRVMSWVCLDRALKIAQSRSFPADTERWTQVRNEIFEQVIEKGYNKELQSFTSFYGSDTLDASTLIIPLVSFLSPADTLVVSTLKAINRPPEENGLVSSSLVYRYIVEKTDDGFAGGEEGTFNLCTFWLIEAISRACRHGESHYLLQEARMMFEQMLTYGNHLSLYSEEMSFHGEALGNFPQAFTFISLISAAFNLDATLNIVQKNLT</sequence>
<dbReference type="Pfam" id="PF19291">
    <property type="entry name" value="TREH_N"/>
    <property type="match status" value="1"/>
</dbReference>
<dbReference type="OrthoDB" id="406733at2759"/>